<feature type="transmembrane region" description="Helical" evidence="4">
    <location>
        <begin position="47"/>
        <end position="66"/>
    </location>
</feature>
<dbReference type="GO" id="GO:0052621">
    <property type="term" value="F:diguanylate cyclase activity"/>
    <property type="evidence" value="ECO:0007669"/>
    <property type="project" value="UniProtKB-EC"/>
</dbReference>
<reference evidence="6 7" key="1">
    <citation type="submission" date="2016-10" db="EMBL/GenBank/DDBJ databases">
        <authorList>
            <person name="de Groot N.N."/>
        </authorList>
    </citation>
    <scope>NUCLEOTIDE SEQUENCE [LARGE SCALE GENOMIC DNA]</scope>
    <source>
        <strain evidence="6 7">DSM 16957</strain>
    </source>
</reference>
<evidence type="ECO:0000313" key="6">
    <source>
        <dbReference type="EMBL" id="SDD38507.1"/>
    </source>
</evidence>
<dbReference type="Pfam" id="PF00990">
    <property type="entry name" value="GGDEF"/>
    <property type="match status" value="1"/>
</dbReference>
<dbReference type="PANTHER" id="PTHR45138">
    <property type="entry name" value="REGULATORY COMPONENTS OF SENSORY TRANSDUCTION SYSTEM"/>
    <property type="match status" value="1"/>
</dbReference>
<evidence type="ECO:0000256" key="1">
    <source>
        <dbReference type="ARBA" id="ARBA00001946"/>
    </source>
</evidence>
<dbReference type="GO" id="GO:0043709">
    <property type="term" value="P:cell adhesion involved in single-species biofilm formation"/>
    <property type="evidence" value="ECO:0007669"/>
    <property type="project" value="TreeGrafter"/>
</dbReference>
<proteinExistence type="predicted"/>
<dbReference type="InterPro" id="IPR050469">
    <property type="entry name" value="Diguanylate_Cyclase"/>
</dbReference>
<dbReference type="PANTHER" id="PTHR45138:SF9">
    <property type="entry name" value="DIGUANYLATE CYCLASE DGCM-RELATED"/>
    <property type="match status" value="1"/>
</dbReference>
<dbReference type="InterPro" id="IPR029787">
    <property type="entry name" value="Nucleotide_cyclase"/>
</dbReference>
<comment type="cofactor">
    <cofactor evidence="1">
        <name>Mg(2+)</name>
        <dbReference type="ChEBI" id="CHEBI:18420"/>
    </cofactor>
</comment>
<dbReference type="InterPro" id="IPR043128">
    <property type="entry name" value="Rev_trsase/Diguanyl_cyclase"/>
</dbReference>
<dbReference type="CDD" id="cd01949">
    <property type="entry name" value="GGDEF"/>
    <property type="match status" value="1"/>
</dbReference>
<feature type="transmembrane region" description="Helical" evidence="4">
    <location>
        <begin position="99"/>
        <end position="130"/>
    </location>
</feature>
<dbReference type="Gene3D" id="3.30.70.270">
    <property type="match status" value="1"/>
</dbReference>
<organism evidence="6 7">
    <name type="scientific">Aquimonas voraii</name>
    <dbReference type="NCBI Taxonomy" id="265719"/>
    <lineage>
        <taxon>Bacteria</taxon>
        <taxon>Pseudomonadati</taxon>
        <taxon>Pseudomonadota</taxon>
        <taxon>Gammaproteobacteria</taxon>
        <taxon>Lysobacterales</taxon>
        <taxon>Lysobacteraceae</taxon>
        <taxon>Aquimonas</taxon>
    </lineage>
</organism>
<dbReference type="GO" id="GO:0005886">
    <property type="term" value="C:plasma membrane"/>
    <property type="evidence" value="ECO:0007669"/>
    <property type="project" value="TreeGrafter"/>
</dbReference>
<evidence type="ECO:0000256" key="4">
    <source>
        <dbReference type="SAM" id="Phobius"/>
    </source>
</evidence>
<dbReference type="FunFam" id="3.30.70.270:FF:000001">
    <property type="entry name" value="Diguanylate cyclase domain protein"/>
    <property type="match status" value="1"/>
</dbReference>
<keyword evidence="4" id="KW-0472">Membrane</keyword>
<comment type="catalytic activity">
    <reaction evidence="3">
        <text>2 GTP = 3',3'-c-di-GMP + 2 diphosphate</text>
        <dbReference type="Rhea" id="RHEA:24898"/>
        <dbReference type="ChEBI" id="CHEBI:33019"/>
        <dbReference type="ChEBI" id="CHEBI:37565"/>
        <dbReference type="ChEBI" id="CHEBI:58805"/>
        <dbReference type="EC" id="2.7.7.65"/>
    </reaction>
</comment>
<evidence type="ECO:0000313" key="7">
    <source>
        <dbReference type="Proteomes" id="UP000199603"/>
    </source>
</evidence>
<feature type="transmembrane region" description="Helical" evidence="4">
    <location>
        <begin position="20"/>
        <end position="41"/>
    </location>
</feature>
<dbReference type="SMART" id="SM00267">
    <property type="entry name" value="GGDEF"/>
    <property type="match status" value="1"/>
</dbReference>
<dbReference type="STRING" id="265719.SAMN04488509_102253"/>
<dbReference type="SUPFAM" id="SSF55073">
    <property type="entry name" value="Nucleotide cyclase"/>
    <property type="match status" value="1"/>
</dbReference>
<dbReference type="GO" id="GO:1902201">
    <property type="term" value="P:negative regulation of bacterial-type flagellum-dependent cell motility"/>
    <property type="evidence" value="ECO:0007669"/>
    <property type="project" value="TreeGrafter"/>
</dbReference>
<dbReference type="Proteomes" id="UP000199603">
    <property type="component" value="Unassembled WGS sequence"/>
</dbReference>
<dbReference type="EMBL" id="FNAG01000002">
    <property type="protein sequence ID" value="SDD38507.1"/>
    <property type="molecule type" value="Genomic_DNA"/>
</dbReference>
<dbReference type="AlphaFoldDB" id="A0A1G6UD43"/>
<keyword evidence="4" id="KW-1133">Transmembrane helix</keyword>
<dbReference type="InterPro" id="IPR000160">
    <property type="entry name" value="GGDEF_dom"/>
</dbReference>
<sequence>MRQLLAKLRHRVGTDFRFAILSLFGFGATAGIVPFAGYRFATGNWKAGVMDLVIVILLLSPVVWAMTRTSTRGPAMLQVLLAAGACVAATVLLGRDGVLWTYCFLVASFFLVERVMAMTLGLGVVALIVLLGNGFGALHEHLAYMVTASVVSLFAFIFATRTDQQRLQLESLASHDPLTGAGNRRLMETELEESVALFQRRPRPTMLAVVDMDHFKQINDRHGHEAGDRVLADFAAIVRGRLRKMDRLYRLGGEEFVLLLPATPLSALPAVLERLQQALRAELRSPGGAVTVSMGAAALHADEAWSEWLARADTALYRAKHGGRDRFEIDLDPTAHVGSVEVLAERRSRLG</sequence>
<accession>A0A1G6UD43</accession>
<evidence type="ECO:0000259" key="5">
    <source>
        <dbReference type="PROSITE" id="PS50887"/>
    </source>
</evidence>
<evidence type="ECO:0000256" key="2">
    <source>
        <dbReference type="ARBA" id="ARBA00012528"/>
    </source>
</evidence>
<dbReference type="OrthoDB" id="9803824at2"/>
<keyword evidence="7" id="KW-1185">Reference proteome</keyword>
<feature type="transmembrane region" description="Helical" evidence="4">
    <location>
        <begin position="142"/>
        <end position="159"/>
    </location>
</feature>
<dbReference type="NCBIfam" id="TIGR00254">
    <property type="entry name" value="GGDEF"/>
    <property type="match status" value="1"/>
</dbReference>
<gene>
    <name evidence="6" type="ORF">SAMN04488509_102253</name>
</gene>
<protein>
    <recommendedName>
        <fullName evidence="2">diguanylate cyclase</fullName>
        <ecNumber evidence="2">2.7.7.65</ecNumber>
    </recommendedName>
</protein>
<name>A0A1G6UD43_9GAMM</name>
<feature type="transmembrane region" description="Helical" evidence="4">
    <location>
        <begin position="75"/>
        <end position="93"/>
    </location>
</feature>
<feature type="domain" description="GGDEF" evidence="5">
    <location>
        <begin position="203"/>
        <end position="332"/>
    </location>
</feature>
<evidence type="ECO:0000256" key="3">
    <source>
        <dbReference type="ARBA" id="ARBA00034247"/>
    </source>
</evidence>
<dbReference type="PROSITE" id="PS50887">
    <property type="entry name" value="GGDEF"/>
    <property type="match status" value="1"/>
</dbReference>
<dbReference type="RefSeq" id="WP_091240051.1">
    <property type="nucleotide sequence ID" value="NZ_FNAG01000002.1"/>
</dbReference>
<dbReference type="EC" id="2.7.7.65" evidence="2"/>
<keyword evidence="4" id="KW-0812">Transmembrane</keyword>